<dbReference type="InterPro" id="IPR011990">
    <property type="entry name" value="TPR-like_helical_dom_sf"/>
</dbReference>
<evidence type="ECO:0000256" key="1">
    <source>
        <dbReference type="SAM" id="Phobius"/>
    </source>
</evidence>
<protein>
    <submittedName>
        <fullName evidence="2">Tetratricopeptide repeat protein</fullName>
    </submittedName>
</protein>
<keyword evidence="1" id="KW-0472">Membrane</keyword>
<sequence length="237" mass="28029">MENEELLNKYFEQRLSDEEKVVFESLLQNDSEFAKEVAYQKNVKKAITLNERETLKQTLQSFESNKNQPKKTYQFWSIAAVFLLFFGGLAWFQFMQDSPEKLYKEYYQSYPNVVAPAVRGDNDRNIKSDAFYEYDSGNYQKSLELFSKIYADEEVDYALFYQAMSLIELKRYPEAIALFETFETSDQNAFSPFVKWYKALSYLKTNEKEKAIQLLKELSEKENPQQQMAKNLLAELE</sequence>
<proteinExistence type="predicted"/>
<dbReference type="SUPFAM" id="SSF48452">
    <property type="entry name" value="TPR-like"/>
    <property type="match status" value="1"/>
</dbReference>
<dbReference type="Pfam" id="PF13174">
    <property type="entry name" value="TPR_6"/>
    <property type="match status" value="2"/>
</dbReference>
<evidence type="ECO:0000313" key="3">
    <source>
        <dbReference type="Proteomes" id="UP000830583"/>
    </source>
</evidence>
<accession>A0ABY4KKF6</accession>
<dbReference type="RefSeq" id="WP_248436671.1">
    <property type="nucleotide sequence ID" value="NZ_CP096205.1"/>
</dbReference>
<keyword evidence="1" id="KW-1133">Transmembrane helix</keyword>
<dbReference type="Gene3D" id="1.25.40.10">
    <property type="entry name" value="Tetratricopeptide repeat domain"/>
    <property type="match status" value="1"/>
</dbReference>
<feature type="transmembrane region" description="Helical" evidence="1">
    <location>
        <begin position="73"/>
        <end position="94"/>
    </location>
</feature>
<name>A0ABY4KKF6_9FLAO</name>
<keyword evidence="3" id="KW-1185">Reference proteome</keyword>
<organism evidence="2 3">
    <name type="scientific">Flavobacterium azooxidireducens</name>
    <dbReference type="NCBI Taxonomy" id="1871076"/>
    <lineage>
        <taxon>Bacteria</taxon>
        <taxon>Pseudomonadati</taxon>
        <taxon>Bacteroidota</taxon>
        <taxon>Flavobacteriia</taxon>
        <taxon>Flavobacteriales</taxon>
        <taxon>Flavobacteriaceae</taxon>
        <taxon>Flavobacterium</taxon>
    </lineage>
</organism>
<dbReference type="InterPro" id="IPR019734">
    <property type="entry name" value="TPR_rpt"/>
</dbReference>
<dbReference type="Proteomes" id="UP000830583">
    <property type="component" value="Chromosome"/>
</dbReference>
<reference evidence="2" key="1">
    <citation type="submission" date="2022-04" db="EMBL/GenBank/DDBJ databases">
        <title>Consumption of N2O by Flavobacterium azooxidireducens sp. nov. isolated from Decomposing Leaf Litter of Phragmites australis (Cav.).</title>
        <authorList>
            <person name="Behrendt U."/>
            <person name="Spanner T."/>
            <person name="Augustin J."/>
            <person name="Horn M.A."/>
            <person name="Kolb S."/>
            <person name="Ulrich A."/>
        </authorList>
    </citation>
    <scope>NUCLEOTIDE SEQUENCE</scope>
    <source>
        <strain evidence="2">IGB 4-14</strain>
    </source>
</reference>
<evidence type="ECO:0000313" key="2">
    <source>
        <dbReference type="EMBL" id="UPQ80786.1"/>
    </source>
</evidence>
<gene>
    <name evidence="2" type="ORF">M0M57_08085</name>
</gene>
<dbReference type="EMBL" id="CP096205">
    <property type="protein sequence ID" value="UPQ80786.1"/>
    <property type="molecule type" value="Genomic_DNA"/>
</dbReference>
<keyword evidence="1" id="KW-0812">Transmembrane</keyword>